<gene>
    <name evidence="1" type="ORF">SDC9_162457</name>
</gene>
<dbReference type="AlphaFoldDB" id="A0A645FL36"/>
<accession>A0A645FL36</accession>
<name>A0A645FL36_9ZZZZ</name>
<protein>
    <submittedName>
        <fullName evidence="1">Uncharacterized protein</fullName>
    </submittedName>
</protein>
<dbReference type="EMBL" id="VSSQ01061839">
    <property type="protein sequence ID" value="MPN15128.1"/>
    <property type="molecule type" value="Genomic_DNA"/>
</dbReference>
<evidence type="ECO:0000313" key="1">
    <source>
        <dbReference type="EMBL" id="MPN15128.1"/>
    </source>
</evidence>
<comment type="caution">
    <text evidence="1">The sequence shown here is derived from an EMBL/GenBank/DDBJ whole genome shotgun (WGS) entry which is preliminary data.</text>
</comment>
<proteinExistence type="predicted"/>
<organism evidence="1">
    <name type="scientific">bioreactor metagenome</name>
    <dbReference type="NCBI Taxonomy" id="1076179"/>
    <lineage>
        <taxon>unclassified sequences</taxon>
        <taxon>metagenomes</taxon>
        <taxon>ecological metagenomes</taxon>
    </lineage>
</organism>
<sequence length="222" mass="22991">MLVRIGHGQGAGDKLVVQRLKARLRVVWHFADRAGVALHGAGGKYGAKRHGTGVDLVKGQPILYFAGIAGKNGLAVVEVKAHQFAAGPAIVLFDQGIRHFVMADGDQRLDAVLFAAVKHAVVKGKAGFVWGVLGTGGENAGPVDRGAKHLKPHLGKQGNVLFVVVVKIDRFPAGVTGAGPQLFSDPFRRGVAAAGAMVRHAVALAVHIPRALKLVCGAGAAP</sequence>
<reference evidence="1" key="1">
    <citation type="submission" date="2019-08" db="EMBL/GenBank/DDBJ databases">
        <authorList>
            <person name="Kucharzyk K."/>
            <person name="Murdoch R.W."/>
            <person name="Higgins S."/>
            <person name="Loffler F."/>
        </authorList>
    </citation>
    <scope>NUCLEOTIDE SEQUENCE</scope>
</reference>